<proteinExistence type="predicted"/>
<protein>
    <submittedName>
        <fullName evidence="1">Uncharacterized protein</fullName>
    </submittedName>
</protein>
<evidence type="ECO:0000313" key="2">
    <source>
        <dbReference type="Proteomes" id="UP000187148"/>
    </source>
</evidence>
<gene>
    <name evidence="1" type="ORF">BWI95_22270</name>
</gene>
<dbReference type="RefSeq" id="WP_054804361.1">
    <property type="nucleotide sequence ID" value="NZ_CP019446.1"/>
</dbReference>
<dbReference type="KEGG" id="kco:BWI95_22270"/>
<evidence type="ECO:0000313" key="1">
    <source>
        <dbReference type="EMBL" id="APZ07778.1"/>
    </source>
</evidence>
<name>A0A830ZB56_9ENTR</name>
<accession>A0A830ZB56</accession>
<organism evidence="1 2">
    <name type="scientific">Kosakonia cowanii JCM 10956 = DSM 18146</name>
    <dbReference type="NCBI Taxonomy" id="1300165"/>
    <lineage>
        <taxon>Bacteria</taxon>
        <taxon>Pseudomonadati</taxon>
        <taxon>Pseudomonadota</taxon>
        <taxon>Gammaproteobacteria</taxon>
        <taxon>Enterobacterales</taxon>
        <taxon>Enterobacteriaceae</taxon>
        <taxon>Kosakonia</taxon>
    </lineage>
</organism>
<dbReference type="AlphaFoldDB" id="A0A830ZB56"/>
<keyword evidence="2" id="KW-1185">Reference proteome</keyword>
<geneLocation type="plasmid" evidence="1 2">
    <name>p888-76-1</name>
</geneLocation>
<dbReference type="EMBL" id="CP019446">
    <property type="protein sequence ID" value="APZ07778.1"/>
    <property type="molecule type" value="Genomic_DNA"/>
</dbReference>
<dbReference type="Proteomes" id="UP000187148">
    <property type="component" value="Plasmid p888-76-1"/>
</dbReference>
<reference evidence="1 2" key="1">
    <citation type="submission" date="2017-01" db="EMBL/GenBank/DDBJ databases">
        <authorList>
            <person name="Cao J.-M."/>
        </authorList>
    </citation>
    <scope>NUCLEOTIDE SEQUENCE [LARGE SCALE GENOMIC DNA]</scope>
    <source>
        <strain evidence="1 2">888-76</strain>
        <plasmid evidence="1 2">p888-76-1</plasmid>
    </source>
</reference>
<keyword evidence="1" id="KW-0614">Plasmid</keyword>
<sequence length="70" mass="7798">MLKDPERSGAHRLIISSVRHNADSDACLKEILGENPLYKTSVVIRAAIVGLRRMDKTTREQLIIEAAPND</sequence>